<evidence type="ECO:0000313" key="1">
    <source>
        <dbReference type="EMBL" id="KAJ7022576.1"/>
    </source>
</evidence>
<gene>
    <name evidence="1" type="ORF">C8F04DRAFT_1194401</name>
</gene>
<keyword evidence="2" id="KW-1185">Reference proteome</keyword>
<dbReference type="Proteomes" id="UP001218188">
    <property type="component" value="Unassembled WGS sequence"/>
</dbReference>
<accession>A0AAD6S7J7</accession>
<sequence length="213" mass="24547">MAYPWGLRCATEGPLYKRYIVRKNASSWEEVCSSRVGYWQERCQTVQGTGHVRQQGGNRRQFATGLLQSRYRKHQMNTDDLQRVRKKAAFHCVKPPRRQRLPTSDGVTACADHGNTVCRRQIGTRRYTSADVSTPLNAVFEFTPPHLADSTFTYRKNWPISNERQKSPLRCRRAGESEHVPEPNQFTPIWTVRKVSALGLEKIFSDFGRIESC</sequence>
<comment type="caution">
    <text evidence="1">The sequence shown here is derived from an EMBL/GenBank/DDBJ whole genome shotgun (WGS) entry which is preliminary data.</text>
</comment>
<reference evidence="1" key="1">
    <citation type="submission" date="2023-03" db="EMBL/GenBank/DDBJ databases">
        <title>Massive genome expansion in bonnet fungi (Mycena s.s.) driven by repeated elements and novel gene families across ecological guilds.</title>
        <authorList>
            <consortium name="Lawrence Berkeley National Laboratory"/>
            <person name="Harder C.B."/>
            <person name="Miyauchi S."/>
            <person name="Viragh M."/>
            <person name="Kuo A."/>
            <person name="Thoen E."/>
            <person name="Andreopoulos B."/>
            <person name="Lu D."/>
            <person name="Skrede I."/>
            <person name="Drula E."/>
            <person name="Henrissat B."/>
            <person name="Morin E."/>
            <person name="Kohler A."/>
            <person name="Barry K."/>
            <person name="LaButti K."/>
            <person name="Morin E."/>
            <person name="Salamov A."/>
            <person name="Lipzen A."/>
            <person name="Mereny Z."/>
            <person name="Hegedus B."/>
            <person name="Baldrian P."/>
            <person name="Stursova M."/>
            <person name="Weitz H."/>
            <person name="Taylor A."/>
            <person name="Grigoriev I.V."/>
            <person name="Nagy L.G."/>
            <person name="Martin F."/>
            <person name="Kauserud H."/>
        </authorList>
    </citation>
    <scope>NUCLEOTIDE SEQUENCE</scope>
    <source>
        <strain evidence="1">CBHHK200</strain>
    </source>
</reference>
<dbReference type="EMBL" id="JARJCM010000207">
    <property type="protein sequence ID" value="KAJ7022576.1"/>
    <property type="molecule type" value="Genomic_DNA"/>
</dbReference>
<proteinExistence type="predicted"/>
<protein>
    <submittedName>
        <fullName evidence="1">Uncharacterized protein</fullName>
    </submittedName>
</protein>
<dbReference type="AlphaFoldDB" id="A0AAD6S7J7"/>
<evidence type="ECO:0000313" key="2">
    <source>
        <dbReference type="Proteomes" id="UP001218188"/>
    </source>
</evidence>
<name>A0AAD6S7J7_9AGAR</name>
<organism evidence="1 2">
    <name type="scientific">Mycena alexandri</name>
    <dbReference type="NCBI Taxonomy" id="1745969"/>
    <lineage>
        <taxon>Eukaryota</taxon>
        <taxon>Fungi</taxon>
        <taxon>Dikarya</taxon>
        <taxon>Basidiomycota</taxon>
        <taxon>Agaricomycotina</taxon>
        <taxon>Agaricomycetes</taxon>
        <taxon>Agaricomycetidae</taxon>
        <taxon>Agaricales</taxon>
        <taxon>Marasmiineae</taxon>
        <taxon>Mycenaceae</taxon>
        <taxon>Mycena</taxon>
    </lineage>
</organism>